<dbReference type="EMBL" id="JAVRFB010000008">
    <property type="protein sequence ID" value="MDT0402658.1"/>
    <property type="molecule type" value="Genomic_DNA"/>
</dbReference>
<reference evidence="3" key="1">
    <citation type="submission" date="2023-07" db="EMBL/GenBank/DDBJ databases">
        <title>30 novel species of actinomycetes from the DSMZ collection.</title>
        <authorList>
            <person name="Nouioui I."/>
        </authorList>
    </citation>
    <scope>NUCLEOTIDE SEQUENCE [LARGE SCALE GENOMIC DNA]</scope>
    <source>
        <strain evidence="3">DSM 41635</strain>
    </source>
</reference>
<name>A0ABU2QDW4_9ACTN</name>
<organism evidence="2 3">
    <name type="scientific">Streptomyces edwardsiae</name>
    <dbReference type="NCBI Taxonomy" id="3075527"/>
    <lineage>
        <taxon>Bacteria</taxon>
        <taxon>Bacillati</taxon>
        <taxon>Actinomycetota</taxon>
        <taxon>Actinomycetes</taxon>
        <taxon>Kitasatosporales</taxon>
        <taxon>Streptomycetaceae</taxon>
        <taxon>Streptomyces</taxon>
    </lineage>
</organism>
<evidence type="ECO:0008006" key="4">
    <source>
        <dbReference type="Google" id="ProtNLM"/>
    </source>
</evidence>
<feature type="compositionally biased region" description="Low complexity" evidence="1">
    <location>
        <begin position="497"/>
        <end position="515"/>
    </location>
</feature>
<feature type="compositionally biased region" description="Low complexity" evidence="1">
    <location>
        <begin position="523"/>
        <end position="532"/>
    </location>
</feature>
<dbReference type="Proteomes" id="UP001180503">
    <property type="component" value="Unassembled WGS sequence"/>
</dbReference>
<gene>
    <name evidence="2" type="ORF">RM528_12415</name>
</gene>
<dbReference type="RefSeq" id="WP_051713806.1">
    <property type="nucleotide sequence ID" value="NZ_JAVRFB010000008.1"/>
</dbReference>
<evidence type="ECO:0000313" key="2">
    <source>
        <dbReference type="EMBL" id="MDT0402658.1"/>
    </source>
</evidence>
<protein>
    <recommendedName>
        <fullName evidence="4">YD repeat protein</fullName>
    </recommendedName>
</protein>
<feature type="region of interest" description="Disordered" evidence="1">
    <location>
        <begin position="497"/>
        <end position="580"/>
    </location>
</feature>
<proteinExistence type="predicted"/>
<comment type="caution">
    <text evidence="2">The sequence shown here is derived from an EMBL/GenBank/DDBJ whole genome shotgun (WGS) entry which is preliminary data.</text>
</comment>
<sequence length="580" mass="60769">MLFRGRLVDQLIPRRVMGSLVLTLTLALGGGLIQPVAFAADTSTELERAEDPVPVVQGKTADAAKRPSGAMEKTADPRLDKPSWPGKATAEITVGDTGTKTLREVKVGSLPVAAFAARGSKTTAAPDKITVDVLGAADAKRLGASAVLKVERADNTKRPAPVRLNVDYSSFAEGYGGSYGSRLRLIELPSCAVVATPGSKACPAQPKALPTTNDPRTRTISAEVTAAPQATDTTGTPASAPSLFAVAAGPSSAQGTYKATALAPASSWSVAASSGGFSWNYPLKAVPTPGGLVPTVGLGYSSQAADGRTSVTNNQGSWVGDGFSYDPGYIERRYKPCSEDGHSGSGEQCWAFENATILLDGQSSELVQDDTTKKWHLSSDDGAKVEKRTGATNGDNDGEYWVVTTSEGTEYYFGLNRLPGWASGNEETKSAWTTPVFGDDSGEPCYNATFSSAHCKQAWRWSLDHVKDTHGNVMSYFYEPETNYYALNGKTDVDGTASTAAATSSGSTTASATVSPTPPRPRPASTSWWPSAACPPTPLTARRPSGPRSTPRTGPTFLSTRSAQRAPSARWARPSSPPSG</sequence>
<feature type="compositionally biased region" description="Low complexity" evidence="1">
    <location>
        <begin position="540"/>
        <end position="574"/>
    </location>
</feature>
<accession>A0ABU2QDW4</accession>
<evidence type="ECO:0000313" key="3">
    <source>
        <dbReference type="Proteomes" id="UP001180503"/>
    </source>
</evidence>
<evidence type="ECO:0000256" key="1">
    <source>
        <dbReference type="SAM" id="MobiDB-lite"/>
    </source>
</evidence>
<feature type="region of interest" description="Disordered" evidence="1">
    <location>
        <begin position="56"/>
        <end position="85"/>
    </location>
</feature>